<feature type="transmembrane region" description="Helical" evidence="2">
    <location>
        <begin position="28"/>
        <end position="46"/>
    </location>
</feature>
<feature type="compositionally biased region" description="Pro residues" evidence="1">
    <location>
        <begin position="112"/>
        <end position="121"/>
    </location>
</feature>
<reference evidence="4" key="1">
    <citation type="submission" date="2022-11" db="UniProtKB">
        <authorList>
            <consortium name="WormBaseParasite"/>
        </authorList>
    </citation>
    <scope>IDENTIFICATION</scope>
</reference>
<feature type="transmembrane region" description="Helical" evidence="2">
    <location>
        <begin position="234"/>
        <end position="254"/>
    </location>
</feature>
<protein>
    <submittedName>
        <fullName evidence="4">Uncharacterized protein</fullName>
    </submittedName>
</protein>
<proteinExistence type="predicted"/>
<evidence type="ECO:0000256" key="2">
    <source>
        <dbReference type="SAM" id="Phobius"/>
    </source>
</evidence>
<keyword evidence="2" id="KW-1133">Transmembrane helix</keyword>
<sequence>MGRQTNTSSSSYSPPPLLITFAYYGDDGLLIGRLHILLASGLLVPFGRRRRRAARKAFCRATMALWEWFNRRRLAILVGLLITCSLFILLFEEYVEDSIVQADKFLRRQPSNNPPPPPHPICPSSNSDGAGGGDANKSATIFATLSQHCQRRNDFELNALQTDHCRPTGYFDVYTCPSAEYKVDNATKSQHTIIYKPCLSMSRERESVSFSNFKLEFEQIKLPCLSMSRERESVSFYMFTVASLVSALLAALLVRWRRELLERRAFGSSSQSYARLLLANGTGGGD</sequence>
<name>A0A914IDX9_GLORO</name>
<accession>A0A914IDX9</accession>
<dbReference type="AlphaFoldDB" id="A0A914IDX9"/>
<evidence type="ECO:0000256" key="1">
    <source>
        <dbReference type="SAM" id="MobiDB-lite"/>
    </source>
</evidence>
<evidence type="ECO:0000313" key="4">
    <source>
        <dbReference type="WBParaSite" id="Gr19_v10_g900.t2"/>
    </source>
</evidence>
<keyword evidence="2" id="KW-0472">Membrane</keyword>
<keyword evidence="2" id="KW-0812">Transmembrane</keyword>
<feature type="region of interest" description="Disordered" evidence="1">
    <location>
        <begin position="107"/>
        <end position="133"/>
    </location>
</feature>
<organism evidence="3 4">
    <name type="scientific">Globodera rostochiensis</name>
    <name type="common">Golden nematode worm</name>
    <name type="synonym">Heterodera rostochiensis</name>
    <dbReference type="NCBI Taxonomy" id="31243"/>
    <lineage>
        <taxon>Eukaryota</taxon>
        <taxon>Metazoa</taxon>
        <taxon>Ecdysozoa</taxon>
        <taxon>Nematoda</taxon>
        <taxon>Chromadorea</taxon>
        <taxon>Rhabditida</taxon>
        <taxon>Tylenchina</taxon>
        <taxon>Tylenchomorpha</taxon>
        <taxon>Tylenchoidea</taxon>
        <taxon>Heteroderidae</taxon>
        <taxon>Heteroderinae</taxon>
        <taxon>Globodera</taxon>
    </lineage>
</organism>
<feature type="transmembrane region" description="Helical" evidence="2">
    <location>
        <begin position="74"/>
        <end position="91"/>
    </location>
</feature>
<dbReference type="WBParaSite" id="Gr19_v10_g900.t2">
    <property type="protein sequence ID" value="Gr19_v10_g900.t2"/>
    <property type="gene ID" value="Gr19_v10_g900"/>
</dbReference>
<evidence type="ECO:0000313" key="3">
    <source>
        <dbReference type="Proteomes" id="UP000887572"/>
    </source>
</evidence>
<dbReference type="Proteomes" id="UP000887572">
    <property type="component" value="Unplaced"/>
</dbReference>
<keyword evidence="3" id="KW-1185">Reference proteome</keyword>